<keyword evidence="1" id="KW-0093">Biotin biosynthesis</keyword>
<feature type="binding site" evidence="1">
    <location>
        <position position="17"/>
    </location>
    <ligand>
        <name>Mg(2+)</name>
        <dbReference type="ChEBI" id="CHEBI:18420"/>
    </ligand>
</feature>
<feature type="binding site" evidence="1">
    <location>
        <begin position="13"/>
        <end position="18"/>
    </location>
    <ligand>
        <name>ATP</name>
        <dbReference type="ChEBI" id="CHEBI:30616"/>
    </ligand>
</feature>
<gene>
    <name evidence="1 2" type="primary">bioD</name>
    <name evidence="2" type="ORF">ACFFJD_02680</name>
</gene>
<comment type="catalytic activity">
    <reaction evidence="1">
        <text>(7R,8S)-7,8-diammoniononanoate + CO2 + ATP = (4R,5S)-dethiobiotin + ADP + phosphate + 3 H(+)</text>
        <dbReference type="Rhea" id="RHEA:15805"/>
        <dbReference type="ChEBI" id="CHEBI:15378"/>
        <dbReference type="ChEBI" id="CHEBI:16526"/>
        <dbReference type="ChEBI" id="CHEBI:30616"/>
        <dbReference type="ChEBI" id="CHEBI:43474"/>
        <dbReference type="ChEBI" id="CHEBI:149469"/>
        <dbReference type="ChEBI" id="CHEBI:149473"/>
        <dbReference type="ChEBI" id="CHEBI:456216"/>
        <dbReference type="EC" id="6.3.3.3"/>
    </reaction>
</comment>
<dbReference type="Pfam" id="PF13500">
    <property type="entry name" value="AAA_26"/>
    <property type="match status" value="1"/>
</dbReference>
<dbReference type="Gene3D" id="3.40.50.300">
    <property type="entry name" value="P-loop containing nucleotide triphosphate hydrolases"/>
    <property type="match status" value="1"/>
</dbReference>
<keyword evidence="1 2" id="KW-0436">Ligase</keyword>
<dbReference type="RefSeq" id="WP_382360529.1">
    <property type="nucleotide sequence ID" value="NZ_JBHLWV010000011.1"/>
</dbReference>
<dbReference type="PANTHER" id="PTHR43210:SF5">
    <property type="entry name" value="DETHIOBIOTIN SYNTHETASE"/>
    <property type="match status" value="1"/>
</dbReference>
<feature type="binding site" evidence="1">
    <location>
        <position position="42"/>
    </location>
    <ligand>
        <name>substrate</name>
    </ligand>
</feature>
<keyword evidence="1" id="KW-0067">ATP-binding</keyword>
<comment type="caution">
    <text evidence="2">The sequence shown here is derived from an EMBL/GenBank/DDBJ whole genome shotgun (WGS) entry which is preliminary data.</text>
</comment>
<sequence>MTQILVVTGTSTDVGKTIAVAALAAAARADGLRVAVCKPVQTGVGPQEPGDLAVVTALAGPIPVAEVARYPEPLAPETAARRARAPYVRLDEICATVHRLALDADLVLVEGAGGVLVRLAPELTVLDVAAALRARTVVVTDPGLGALNHTELTVDALRAAGVDVAGLILGAWPAAPDLAMTCNRDDLPRLTGVPVVAAVPAGAGSAEPSAFQKAAPAWFTGQRLWAAPTARLSAAAAARPAGR</sequence>
<keyword evidence="1" id="KW-0479">Metal-binding</keyword>
<dbReference type="InterPro" id="IPR027417">
    <property type="entry name" value="P-loop_NTPase"/>
</dbReference>
<comment type="function">
    <text evidence="1">Catalyzes a mechanistically unusual reaction, the ATP-dependent insertion of CO2 between the N7 and N8 nitrogen atoms of 7,8-diaminopelargonic acid (DAPA, also called 7,8-diammoniononanoate) to form a ureido ring.</text>
</comment>
<dbReference type="CDD" id="cd03109">
    <property type="entry name" value="DTBS"/>
    <property type="match status" value="1"/>
</dbReference>
<keyword evidence="3" id="KW-1185">Reference proteome</keyword>
<proteinExistence type="inferred from homology"/>
<evidence type="ECO:0000313" key="2">
    <source>
        <dbReference type="EMBL" id="MFC0313758.1"/>
    </source>
</evidence>
<comment type="subunit">
    <text evidence="1">Homodimer.</text>
</comment>
<name>A0ABV6H4F4_9ACTN</name>
<dbReference type="EMBL" id="JBHLWV010000011">
    <property type="protein sequence ID" value="MFC0313758.1"/>
    <property type="molecule type" value="Genomic_DNA"/>
</dbReference>
<dbReference type="SUPFAM" id="SSF52540">
    <property type="entry name" value="P-loop containing nucleoside triphosphate hydrolases"/>
    <property type="match status" value="1"/>
</dbReference>
<reference evidence="2 3" key="1">
    <citation type="submission" date="2024-09" db="EMBL/GenBank/DDBJ databases">
        <authorList>
            <person name="Sun Q."/>
            <person name="Mori K."/>
        </authorList>
    </citation>
    <scope>NUCLEOTIDE SEQUENCE [LARGE SCALE GENOMIC DNA]</scope>
    <source>
        <strain evidence="2 3">CCM 7957</strain>
    </source>
</reference>
<feature type="active site" evidence="1">
    <location>
        <position position="38"/>
    </location>
</feature>
<evidence type="ECO:0000313" key="3">
    <source>
        <dbReference type="Proteomes" id="UP001589783"/>
    </source>
</evidence>
<comment type="similarity">
    <text evidence="1">Belongs to the dethiobiotin synthetase family.</text>
</comment>
<keyword evidence="1" id="KW-0460">Magnesium</keyword>
<evidence type="ECO:0000256" key="1">
    <source>
        <dbReference type="HAMAP-Rule" id="MF_00336"/>
    </source>
</evidence>
<feature type="binding site" evidence="1">
    <location>
        <position position="51"/>
    </location>
    <ligand>
        <name>ATP</name>
        <dbReference type="ChEBI" id="CHEBI:30616"/>
    </ligand>
</feature>
<comment type="caution">
    <text evidence="1">Lacks conserved residue(s) required for the propagation of feature annotation.</text>
</comment>
<protein>
    <recommendedName>
        <fullName evidence="1">ATP-dependent dethiobiotin synthetase BioD</fullName>
        <ecNumber evidence="1">6.3.3.3</ecNumber>
    </recommendedName>
    <alternativeName>
        <fullName evidence="1">DTB synthetase</fullName>
        <shortName evidence="1">DTBS</shortName>
    </alternativeName>
    <alternativeName>
        <fullName evidence="1">Dethiobiotin synthase</fullName>
    </alternativeName>
</protein>
<feature type="binding site" evidence="1">
    <location>
        <begin position="110"/>
        <end position="113"/>
    </location>
    <ligand>
        <name>ATP</name>
        <dbReference type="ChEBI" id="CHEBI:30616"/>
    </ligand>
</feature>
<dbReference type="PIRSF" id="PIRSF006755">
    <property type="entry name" value="DTB_synth"/>
    <property type="match status" value="1"/>
</dbReference>
<organism evidence="2 3">
    <name type="scientific">Gordonia phosphorivorans</name>
    <dbReference type="NCBI Taxonomy" id="1056982"/>
    <lineage>
        <taxon>Bacteria</taxon>
        <taxon>Bacillati</taxon>
        <taxon>Actinomycetota</taxon>
        <taxon>Actinomycetes</taxon>
        <taxon>Mycobacteriales</taxon>
        <taxon>Gordoniaceae</taxon>
        <taxon>Gordonia</taxon>
    </lineage>
</organism>
<dbReference type="InterPro" id="IPR004472">
    <property type="entry name" value="DTB_synth_BioD"/>
</dbReference>
<feature type="binding site" evidence="1">
    <location>
        <position position="51"/>
    </location>
    <ligand>
        <name>Mg(2+)</name>
        <dbReference type="ChEBI" id="CHEBI:18420"/>
    </ligand>
</feature>
<feature type="binding site" evidence="1">
    <location>
        <begin position="200"/>
        <end position="202"/>
    </location>
    <ligand>
        <name>ATP</name>
        <dbReference type="ChEBI" id="CHEBI:30616"/>
    </ligand>
</feature>
<keyword evidence="1" id="KW-0547">Nucleotide-binding</keyword>
<dbReference type="Proteomes" id="UP001589783">
    <property type="component" value="Unassembled WGS sequence"/>
</dbReference>
<dbReference type="EC" id="6.3.3.3" evidence="1"/>
<comment type="pathway">
    <text evidence="1">Cofactor biosynthesis; biotin biosynthesis; biotin from 7,8-diaminononanoate: step 1/2.</text>
</comment>
<keyword evidence="1" id="KW-0963">Cytoplasm</keyword>
<comment type="cofactor">
    <cofactor evidence="1">
        <name>Mg(2+)</name>
        <dbReference type="ChEBI" id="CHEBI:18420"/>
    </cofactor>
</comment>
<dbReference type="NCBIfam" id="TIGR00347">
    <property type="entry name" value="bioD"/>
    <property type="match status" value="1"/>
</dbReference>
<feature type="binding site" evidence="1">
    <location>
        <position position="110"/>
    </location>
    <ligand>
        <name>Mg(2+)</name>
        <dbReference type="ChEBI" id="CHEBI:18420"/>
    </ligand>
</feature>
<dbReference type="GO" id="GO:0004141">
    <property type="term" value="F:dethiobiotin synthase activity"/>
    <property type="evidence" value="ECO:0007669"/>
    <property type="project" value="UniProtKB-EC"/>
</dbReference>
<dbReference type="HAMAP" id="MF_00336">
    <property type="entry name" value="BioD"/>
    <property type="match status" value="1"/>
</dbReference>
<accession>A0ABV6H4F4</accession>
<dbReference type="PANTHER" id="PTHR43210">
    <property type="entry name" value="DETHIOBIOTIN SYNTHETASE"/>
    <property type="match status" value="1"/>
</dbReference>
<comment type="subcellular location">
    <subcellularLocation>
        <location evidence="1">Cytoplasm</location>
    </subcellularLocation>
</comment>